<dbReference type="Proteomes" id="UP000027746">
    <property type="component" value="Unassembled WGS sequence"/>
</dbReference>
<sequence length="842" mass="88277">MSLRIAARLARRELRGGLHGFRIFLACLALGVAAIAAVGSVRSAIEAGLAREGAALLGGQAEMDFTYRFATDEERAWMAQIAQNVSQVVDFRSMAVVDRDGETERGLTQVKGVDDAYPLIGSVGLSPEIPLAQALGDQDGLPGAIMEKVLADRLGLTTGDTLRLGTQDFRLSALLTREPDSAGAGFGLGPRTIVRTQALDNSGLLETGTLFNTKYRLTLPPTAELEALEQAAEAKFGDAGMRWRDSRNGAPGVARFVERLGAFLVLVGLSGLAVGGVGVSAAVRAYLAEKTSVIATLRTLGAERSTIFQTYFLQIGALSLLGIFIGLVLGAVAPLLLAPLIEARLPIPASIAVYPRPLVESGIYGLLTAFIFTLWPLARAEDVRAATLFRDALGGTALLPKARYVVAVGVGLALLVGLAGLFSGTWQLTLWMAGGITGALVLLALSAWVIRWTSRRGARMAQGHPALRWALAAISGPREGATSTVLSLGLGLSVLAAVGQIDGNLRNTIAGNLPEVAPSYFFVDIQKDQMEGFNARLANDPAVRRVDSAPMLRGVITRINDRPASEVAGDHWVTRGDRGVTYATELPTRTEITQGEWWPPDYAGPPLISFAAEEGAEMGLKLGDTMTINVLGREITGTIASFREVDFSNAGIGFVMTMNPAALSGAPHSYISTVYAEPEAEAAILRDLGNAFPNITAIRVRDAIDRVAEVLAGIAAASSYGAAATLLTGFLVLIGAASAGTQSRTYEAAVLKTLGASRKRILISFALRAALLGLAAGLVALGAGIAGGWAVSRFVMETGYQVIWPSALAIIAGGIVATLVAGLAFAWGPLAARPAHVLRARE</sequence>
<dbReference type="GO" id="GO:0005886">
    <property type="term" value="C:plasma membrane"/>
    <property type="evidence" value="ECO:0007669"/>
    <property type="project" value="UniProtKB-SubCell"/>
</dbReference>
<feature type="domain" description="ABC3 transporter permease C-terminal" evidence="7">
    <location>
        <begin position="267"/>
        <end position="379"/>
    </location>
</feature>
<reference evidence="9 10" key="1">
    <citation type="submission" date="2014-01" db="EMBL/GenBank/DDBJ databases">
        <title>Sulfitobacter sp. H3 (MCCC 1A00686) Genome Sequencing.</title>
        <authorList>
            <person name="Lai Q."/>
            <person name="Hong Z."/>
        </authorList>
    </citation>
    <scope>NUCLEOTIDE SEQUENCE [LARGE SCALE GENOMIC DNA]</scope>
    <source>
        <strain evidence="9 10">H3</strain>
    </source>
</reference>
<dbReference type="InterPro" id="IPR038766">
    <property type="entry name" value="Membrane_comp_ABC_pdt"/>
</dbReference>
<feature type="transmembrane region" description="Helical" evidence="6">
    <location>
        <begin position="404"/>
        <end position="422"/>
    </location>
</feature>
<name>A0A073J0U9_9RHOB</name>
<feature type="transmembrane region" description="Helical" evidence="6">
    <location>
        <begin position="260"/>
        <end position="287"/>
    </location>
</feature>
<feature type="transmembrane region" description="Helical" evidence="6">
    <location>
        <begin position="361"/>
        <end position="378"/>
    </location>
</feature>
<comment type="subcellular location">
    <subcellularLocation>
        <location evidence="1">Cell membrane</location>
        <topology evidence="1">Multi-pass membrane protein</topology>
    </subcellularLocation>
</comment>
<feature type="transmembrane region" description="Helical" evidence="6">
    <location>
        <begin position="308"/>
        <end position="341"/>
    </location>
</feature>
<evidence type="ECO:0000313" key="10">
    <source>
        <dbReference type="Proteomes" id="UP000027746"/>
    </source>
</evidence>
<organism evidence="9 10">
    <name type="scientific">Pseudosulfitobacter pseudonitzschiae</name>
    <dbReference type="NCBI Taxonomy" id="1402135"/>
    <lineage>
        <taxon>Bacteria</taxon>
        <taxon>Pseudomonadati</taxon>
        <taxon>Pseudomonadota</taxon>
        <taxon>Alphaproteobacteria</taxon>
        <taxon>Rhodobacterales</taxon>
        <taxon>Roseobacteraceae</taxon>
        <taxon>Pseudosulfitobacter</taxon>
    </lineage>
</organism>
<dbReference type="InterPro" id="IPR025857">
    <property type="entry name" value="MacB_PCD"/>
</dbReference>
<evidence type="ECO:0000256" key="2">
    <source>
        <dbReference type="ARBA" id="ARBA00022475"/>
    </source>
</evidence>
<evidence type="ECO:0000313" key="9">
    <source>
        <dbReference type="EMBL" id="KEJ95470.1"/>
    </source>
</evidence>
<protein>
    <submittedName>
        <fullName evidence="9">Drug:proton antiporter</fullName>
    </submittedName>
</protein>
<feature type="transmembrane region" description="Helical" evidence="6">
    <location>
        <begin position="21"/>
        <end position="41"/>
    </location>
</feature>
<proteinExistence type="predicted"/>
<dbReference type="InterPro" id="IPR003838">
    <property type="entry name" value="ABC3_permease_C"/>
</dbReference>
<evidence type="ECO:0000256" key="6">
    <source>
        <dbReference type="SAM" id="Phobius"/>
    </source>
</evidence>
<evidence type="ECO:0000256" key="4">
    <source>
        <dbReference type="ARBA" id="ARBA00022989"/>
    </source>
</evidence>
<dbReference type="OrthoDB" id="9775544at2"/>
<dbReference type="Pfam" id="PF12704">
    <property type="entry name" value="MacB_PCD"/>
    <property type="match status" value="1"/>
</dbReference>
<gene>
    <name evidence="9" type="ORF">SUH3_21015</name>
</gene>
<dbReference type="GeneID" id="68871424"/>
<dbReference type="Pfam" id="PF02687">
    <property type="entry name" value="FtsX"/>
    <property type="match status" value="2"/>
</dbReference>
<dbReference type="EMBL" id="JAMD01000006">
    <property type="protein sequence ID" value="KEJ95470.1"/>
    <property type="molecule type" value="Genomic_DNA"/>
</dbReference>
<keyword evidence="5 6" id="KW-0472">Membrane</keyword>
<feature type="transmembrane region" description="Helical" evidence="6">
    <location>
        <begin position="803"/>
        <end position="832"/>
    </location>
</feature>
<dbReference type="PANTHER" id="PTHR30287:SF1">
    <property type="entry name" value="INNER MEMBRANE PROTEIN"/>
    <property type="match status" value="1"/>
</dbReference>
<feature type="domain" description="MacB-like periplasmic core" evidence="8">
    <location>
        <begin position="25"/>
        <end position="234"/>
    </location>
</feature>
<evidence type="ECO:0000256" key="1">
    <source>
        <dbReference type="ARBA" id="ARBA00004651"/>
    </source>
</evidence>
<feature type="transmembrane region" description="Helical" evidence="6">
    <location>
        <begin position="428"/>
        <end position="450"/>
    </location>
</feature>
<dbReference type="AlphaFoldDB" id="A0A073J0U9"/>
<feature type="domain" description="ABC3 transporter permease C-terminal" evidence="7">
    <location>
        <begin position="723"/>
        <end position="827"/>
    </location>
</feature>
<keyword evidence="10" id="KW-1185">Reference proteome</keyword>
<keyword evidence="3 6" id="KW-0812">Transmembrane</keyword>
<dbReference type="RefSeq" id="WP_037926668.1">
    <property type="nucleotide sequence ID" value="NZ_CP054599.1"/>
</dbReference>
<accession>A0A073J0U9</accession>
<feature type="transmembrane region" description="Helical" evidence="6">
    <location>
        <begin position="765"/>
        <end position="791"/>
    </location>
</feature>
<evidence type="ECO:0000259" key="8">
    <source>
        <dbReference type="Pfam" id="PF12704"/>
    </source>
</evidence>
<evidence type="ECO:0000256" key="5">
    <source>
        <dbReference type="ARBA" id="ARBA00023136"/>
    </source>
</evidence>
<evidence type="ECO:0000259" key="7">
    <source>
        <dbReference type="Pfam" id="PF02687"/>
    </source>
</evidence>
<keyword evidence="2" id="KW-1003">Cell membrane</keyword>
<keyword evidence="4 6" id="KW-1133">Transmembrane helix</keyword>
<evidence type="ECO:0000256" key="3">
    <source>
        <dbReference type="ARBA" id="ARBA00022692"/>
    </source>
</evidence>
<comment type="caution">
    <text evidence="9">The sequence shown here is derived from an EMBL/GenBank/DDBJ whole genome shotgun (WGS) entry which is preliminary data.</text>
</comment>
<dbReference type="PANTHER" id="PTHR30287">
    <property type="entry name" value="MEMBRANE COMPONENT OF PREDICTED ABC SUPERFAMILY METABOLITE UPTAKE TRANSPORTER"/>
    <property type="match status" value="1"/>
</dbReference>